<evidence type="ECO:0000313" key="5">
    <source>
        <dbReference type="Proteomes" id="UP000789570"/>
    </source>
</evidence>
<evidence type="ECO:0000313" key="4">
    <source>
        <dbReference type="EMBL" id="CAG8681238.1"/>
    </source>
</evidence>
<dbReference type="CDD" id="cd16448">
    <property type="entry name" value="RING-H2"/>
    <property type="match status" value="1"/>
</dbReference>
<feature type="domain" description="RING-type" evidence="3">
    <location>
        <begin position="179"/>
        <end position="217"/>
    </location>
</feature>
<sequence>SDQYRGITNNALKKAKEKGIFYQYNYLEVGKQLCYFHYLNIIKPNHNKLSANRMRNTNIQNNVVVNNIKPLSFGDKIVLMTKILYDKQRKENQILELDPNRFQTLLENAEPLLKRFFNELYNSFILERRSAYNKKEDKKRTSLFLLDYFCQLFQHIKCTSIKTTTSDKSTGVPPLSELCDDCYKKLDDDGGGTILICGHGFHWHCYSRMEYGCQYCEQYYKNGINKNVNLFLQRLEKGADTFSENDGFEEEPQNLEEDTEKHENIQERDINLQNVLEDIDKW</sequence>
<dbReference type="OrthoDB" id="2382204at2759"/>
<keyword evidence="1" id="KW-0479">Metal-binding</keyword>
<dbReference type="PROSITE" id="PS50089">
    <property type="entry name" value="ZF_RING_2"/>
    <property type="match status" value="1"/>
</dbReference>
<accession>A0A9N9HFG3</accession>
<dbReference type="InterPro" id="IPR001841">
    <property type="entry name" value="Znf_RING"/>
</dbReference>
<feature type="region of interest" description="Disordered" evidence="2">
    <location>
        <begin position="242"/>
        <end position="267"/>
    </location>
</feature>
<protein>
    <submittedName>
        <fullName evidence="4">14058_t:CDS:1</fullName>
    </submittedName>
</protein>
<reference evidence="4" key="1">
    <citation type="submission" date="2021-06" db="EMBL/GenBank/DDBJ databases">
        <authorList>
            <person name="Kallberg Y."/>
            <person name="Tangrot J."/>
            <person name="Rosling A."/>
        </authorList>
    </citation>
    <scope>NUCLEOTIDE SEQUENCE</scope>
    <source>
        <strain evidence="4">UK204</strain>
    </source>
</reference>
<proteinExistence type="predicted"/>
<evidence type="ECO:0000256" key="1">
    <source>
        <dbReference type="PROSITE-ProRule" id="PRU00175"/>
    </source>
</evidence>
<keyword evidence="5" id="KW-1185">Reference proteome</keyword>
<keyword evidence="1" id="KW-0863">Zinc-finger</keyword>
<dbReference type="SUPFAM" id="SSF57850">
    <property type="entry name" value="RING/U-box"/>
    <property type="match status" value="1"/>
</dbReference>
<dbReference type="AlphaFoldDB" id="A0A9N9HFG3"/>
<name>A0A9N9HFG3_9GLOM</name>
<feature type="non-terminal residue" evidence="4">
    <location>
        <position position="282"/>
    </location>
</feature>
<evidence type="ECO:0000259" key="3">
    <source>
        <dbReference type="PROSITE" id="PS50089"/>
    </source>
</evidence>
<organism evidence="4 5">
    <name type="scientific">Funneliformis caledonium</name>
    <dbReference type="NCBI Taxonomy" id="1117310"/>
    <lineage>
        <taxon>Eukaryota</taxon>
        <taxon>Fungi</taxon>
        <taxon>Fungi incertae sedis</taxon>
        <taxon>Mucoromycota</taxon>
        <taxon>Glomeromycotina</taxon>
        <taxon>Glomeromycetes</taxon>
        <taxon>Glomerales</taxon>
        <taxon>Glomeraceae</taxon>
        <taxon>Funneliformis</taxon>
    </lineage>
</organism>
<keyword evidence="1" id="KW-0862">Zinc</keyword>
<comment type="caution">
    <text evidence="4">The sequence shown here is derived from an EMBL/GenBank/DDBJ whole genome shotgun (WGS) entry which is preliminary data.</text>
</comment>
<feature type="compositionally biased region" description="Acidic residues" evidence="2">
    <location>
        <begin position="246"/>
        <end position="258"/>
    </location>
</feature>
<evidence type="ECO:0000256" key="2">
    <source>
        <dbReference type="SAM" id="MobiDB-lite"/>
    </source>
</evidence>
<dbReference type="EMBL" id="CAJVPQ010006140">
    <property type="protein sequence ID" value="CAG8681238.1"/>
    <property type="molecule type" value="Genomic_DNA"/>
</dbReference>
<dbReference type="GO" id="GO:0008270">
    <property type="term" value="F:zinc ion binding"/>
    <property type="evidence" value="ECO:0007669"/>
    <property type="project" value="UniProtKB-KW"/>
</dbReference>
<gene>
    <name evidence="4" type="ORF">FCALED_LOCUS12516</name>
</gene>
<dbReference type="Proteomes" id="UP000789570">
    <property type="component" value="Unassembled WGS sequence"/>
</dbReference>